<dbReference type="Pfam" id="PF07527">
    <property type="entry name" value="Hairy_orange"/>
    <property type="match status" value="1"/>
</dbReference>
<keyword evidence="3" id="KW-0238">DNA-binding</keyword>
<dbReference type="EMBL" id="JAWZYT010002534">
    <property type="protein sequence ID" value="KAK4303755.1"/>
    <property type="molecule type" value="Genomic_DNA"/>
</dbReference>
<dbReference type="InterPro" id="IPR036638">
    <property type="entry name" value="HLH_DNA-bd_sf"/>
</dbReference>
<dbReference type="GO" id="GO:0005634">
    <property type="term" value="C:nucleus"/>
    <property type="evidence" value="ECO:0007669"/>
    <property type="project" value="UniProtKB-SubCell"/>
</dbReference>
<dbReference type="PROSITE" id="PS51054">
    <property type="entry name" value="ORANGE"/>
    <property type="match status" value="1"/>
</dbReference>
<feature type="compositionally biased region" description="Basic residues" evidence="6">
    <location>
        <begin position="13"/>
        <end position="25"/>
    </location>
</feature>
<gene>
    <name evidence="9" type="ORF">Pmani_024253</name>
</gene>
<feature type="compositionally biased region" description="Low complexity" evidence="6">
    <location>
        <begin position="203"/>
        <end position="233"/>
    </location>
</feature>
<dbReference type="InterPro" id="IPR003650">
    <property type="entry name" value="Orange_dom"/>
</dbReference>
<evidence type="ECO:0000256" key="2">
    <source>
        <dbReference type="ARBA" id="ARBA00023015"/>
    </source>
</evidence>
<keyword evidence="4" id="KW-0804">Transcription</keyword>
<feature type="domain" description="Orange" evidence="8">
    <location>
        <begin position="82"/>
        <end position="115"/>
    </location>
</feature>
<dbReference type="InterPro" id="IPR011598">
    <property type="entry name" value="bHLH_dom"/>
</dbReference>
<comment type="caution">
    <text evidence="9">The sequence shown here is derived from an EMBL/GenBank/DDBJ whole genome shotgun (WGS) entry which is preliminary data.</text>
</comment>
<dbReference type="SMART" id="SM00353">
    <property type="entry name" value="HLH"/>
    <property type="match status" value="1"/>
</dbReference>
<feature type="region of interest" description="Disordered" evidence="6">
    <location>
        <begin position="119"/>
        <end position="174"/>
    </location>
</feature>
<dbReference type="GO" id="GO:0046983">
    <property type="term" value="F:protein dimerization activity"/>
    <property type="evidence" value="ECO:0007669"/>
    <property type="project" value="InterPro"/>
</dbReference>
<dbReference type="Proteomes" id="UP001292094">
    <property type="component" value="Unassembled WGS sequence"/>
</dbReference>
<dbReference type="GO" id="GO:1990837">
    <property type="term" value="F:sequence-specific double-stranded DNA binding"/>
    <property type="evidence" value="ECO:0007669"/>
    <property type="project" value="UniProtKB-ARBA"/>
</dbReference>
<evidence type="ECO:0000313" key="9">
    <source>
        <dbReference type="EMBL" id="KAK4303755.1"/>
    </source>
</evidence>
<evidence type="ECO:0000259" key="8">
    <source>
        <dbReference type="PROSITE" id="PS51054"/>
    </source>
</evidence>
<dbReference type="GO" id="GO:0006355">
    <property type="term" value="P:regulation of DNA-templated transcription"/>
    <property type="evidence" value="ECO:0007669"/>
    <property type="project" value="InterPro"/>
</dbReference>
<evidence type="ECO:0000313" key="10">
    <source>
        <dbReference type="Proteomes" id="UP001292094"/>
    </source>
</evidence>
<feature type="region of interest" description="Disordered" evidence="6">
    <location>
        <begin position="194"/>
        <end position="233"/>
    </location>
</feature>
<name>A0AAE1U2F7_9EUCA</name>
<dbReference type="Gene3D" id="6.10.250.980">
    <property type="match status" value="1"/>
</dbReference>
<dbReference type="InterPro" id="IPR050370">
    <property type="entry name" value="HES_HEY"/>
</dbReference>
<reference evidence="9" key="1">
    <citation type="submission" date="2023-11" db="EMBL/GenBank/DDBJ databases">
        <title>Genome assemblies of two species of porcelain crab, Petrolisthes cinctipes and Petrolisthes manimaculis (Anomura: Porcellanidae).</title>
        <authorList>
            <person name="Angst P."/>
        </authorList>
    </citation>
    <scope>NUCLEOTIDE SEQUENCE</scope>
    <source>
        <strain evidence="9">PB745_02</strain>
        <tissue evidence="9">Gill</tissue>
    </source>
</reference>
<evidence type="ECO:0000259" key="7">
    <source>
        <dbReference type="PROSITE" id="PS50888"/>
    </source>
</evidence>
<proteinExistence type="predicted"/>
<feature type="compositionally biased region" description="Polar residues" evidence="6">
    <location>
        <begin position="141"/>
        <end position="155"/>
    </location>
</feature>
<dbReference type="FunFam" id="4.10.280.10:FF:000009">
    <property type="entry name" value="Transcription factor HES-1"/>
    <property type="match status" value="1"/>
</dbReference>
<keyword evidence="2" id="KW-0805">Transcription regulation</keyword>
<evidence type="ECO:0000256" key="4">
    <source>
        <dbReference type="ARBA" id="ARBA00023163"/>
    </source>
</evidence>
<sequence>MCSSTTNMTDTHKTRRSNKPMMERRRRERINQCLDQLKTLVLTAQRKDPTRYSKLEKADILEMTVRHVQTLQRQDPTRGDKYRAGFTQCAAEVAKFLSSVNGLPADLHCRVLSHLAASPPAAAPPTDNTSVKSESPKVKTLTVSVESVPPTNSEVGGSPRGDTLGGRAPSDVSTVPVVGKGQVALVLPHGWGVTAGGTSPTTPDAAGAPSSPESARGSSPSSPPSLSSPQLAPLDLATPHRRSVEMAPSSHIMASSTQTMTTATTTHITVPSNTDTPHRRSKQMSPSMHNTTSSLHTTTSPPSSVSDHNNTLVGSVGRLSTPKSGADVCSQPLSAAGSSYISAVRSTTGQSRHQSTSPTYLSSVNHLNSHPNSYLSSANHSIIHPASVSHAESFNHAVSTSRSLSSTPLTTNATSNMKPKVALLPRPVRCQSVRRSPYPAPHLHPHWRPW</sequence>
<evidence type="ECO:0000256" key="3">
    <source>
        <dbReference type="ARBA" id="ARBA00023125"/>
    </source>
</evidence>
<dbReference type="SUPFAM" id="SSF158457">
    <property type="entry name" value="Orange domain-like"/>
    <property type="match status" value="1"/>
</dbReference>
<comment type="subcellular location">
    <subcellularLocation>
        <location evidence="1">Nucleus</location>
    </subcellularLocation>
</comment>
<dbReference type="Pfam" id="PF00010">
    <property type="entry name" value="HLH"/>
    <property type="match status" value="1"/>
</dbReference>
<evidence type="ECO:0000256" key="5">
    <source>
        <dbReference type="ARBA" id="ARBA00023242"/>
    </source>
</evidence>
<dbReference type="PANTHER" id="PTHR10985">
    <property type="entry name" value="BASIC HELIX-LOOP-HELIX TRANSCRIPTION FACTOR, HES-RELATED"/>
    <property type="match status" value="1"/>
</dbReference>
<dbReference type="AlphaFoldDB" id="A0AAE1U2F7"/>
<evidence type="ECO:0000256" key="6">
    <source>
        <dbReference type="SAM" id="MobiDB-lite"/>
    </source>
</evidence>
<dbReference type="PROSITE" id="PS50888">
    <property type="entry name" value="BHLH"/>
    <property type="match status" value="1"/>
</dbReference>
<feature type="compositionally biased region" description="Low complexity" evidence="6">
    <location>
        <begin position="291"/>
        <end position="304"/>
    </location>
</feature>
<organism evidence="9 10">
    <name type="scientific">Petrolisthes manimaculis</name>
    <dbReference type="NCBI Taxonomy" id="1843537"/>
    <lineage>
        <taxon>Eukaryota</taxon>
        <taxon>Metazoa</taxon>
        <taxon>Ecdysozoa</taxon>
        <taxon>Arthropoda</taxon>
        <taxon>Crustacea</taxon>
        <taxon>Multicrustacea</taxon>
        <taxon>Malacostraca</taxon>
        <taxon>Eumalacostraca</taxon>
        <taxon>Eucarida</taxon>
        <taxon>Decapoda</taxon>
        <taxon>Pleocyemata</taxon>
        <taxon>Anomura</taxon>
        <taxon>Galatheoidea</taxon>
        <taxon>Porcellanidae</taxon>
        <taxon>Petrolisthes</taxon>
    </lineage>
</organism>
<feature type="domain" description="BHLH" evidence="7">
    <location>
        <begin position="14"/>
        <end position="71"/>
    </location>
</feature>
<feature type="region of interest" description="Disordered" evidence="6">
    <location>
        <begin position="1"/>
        <end position="25"/>
    </location>
</feature>
<keyword evidence="10" id="KW-1185">Reference proteome</keyword>
<dbReference type="Gene3D" id="4.10.280.10">
    <property type="entry name" value="Helix-loop-helix DNA-binding domain"/>
    <property type="match status" value="1"/>
</dbReference>
<dbReference type="CDD" id="cd11410">
    <property type="entry name" value="bHLH_O_HES"/>
    <property type="match status" value="1"/>
</dbReference>
<evidence type="ECO:0000256" key="1">
    <source>
        <dbReference type="ARBA" id="ARBA00004123"/>
    </source>
</evidence>
<dbReference type="SMART" id="SM00511">
    <property type="entry name" value="ORANGE"/>
    <property type="match status" value="1"/>
</dbReference>
<dbReference type="SUPFAM" id="SSF47459">
    <property type="entry name" value="HLH, helix-loop-helix DNA-binding domain"/>
    <property type="match status" value="1"/>
</dbReference>
<accession>A0AAE1U2F7</accession>
<feature type="region of interest" description="Disordered" evidence="6">
    <location>
        <begin position="266"/>
        <end position="324"/>
    </location>
</feature>
<protein>
    <submittedName>
        <fullName evidence="9">Uncharacterized protein</fullName>
    </submittedName>
</protein>
<keyword evidence="5" id="KW-0539">Nucleus</keyword>